<dbReference type="OrthoDB" id="9766299at2"/>
<name>A0A418V599_9DEIO</name>
<dbReference type="GO" id="GO:0016757">
    <property type="term" value="F:glycosyltransferase activity"/>
    <property type="evidence" value="ECO:0007669"/>
    <property type="project" value="UniProtKB-KW"/>
</dbReference>
<dbReference type="EMBL" id="QYUJ01000014">
    <property type="protein sequence ID" value="RJF71237.1"/>
    <property type="molecule type" value="Genomic_DNA"/>
</dbReference>
<keyword evidence="7" id="KW-1185">Reference proteome</keyword>
<comment type="similarity">
    <text evidence="1">Belongs to the glycosyltransferase 2 family.</text>
</comment>
<comment type="caution">
    <text evidence="6">The sequence shown here is derived from an EMBL/GenBank/DDBJ whole genome shotgun (WGS) entry which is preliminary data.</text>
</comment>
<keyword evidence="4" id="KW-1133">Transmembrane helix</keyword>
<dbReference type="Pfam" id="PF00535">
    <property type="entry name" value="Glycos_transf_2"/>
    <property type="match status" value="1"/>
</dbReference>
<evidence type="ECO:0000256" key="2">
    <source>
        <dbReference type="ARBA" id="ARBA00022676"/>
    </source>
</evidence>
<feature type="transmembrane region" description="Helical" evidence="4">
    <location>
        <begin position="372"/>
        <end position="389"/>
    </location>
</feature>
<dbReference type="RefSeq" id="WP_119762209.1">
    <property type="nucleotide sequence ID" value="NZ_QYUJ01000014.1"/>
</dbReference>
<evidence type="ECO:0000256" key="1">
    <source>
        <dbReference type="ARBA" id="ARBA00006739"/>
    </source>
</evidence>
<reference evidence="6 7" key="1">
    <citation type="submission" date="2018-09" db="EMBL/GenBank/DDBJ databases">
        <authorList>
            <person name="Zhu H."/>
        </authorList>
    </citation>
    <scope>NUCLEOTIDE SEQUENCE [LARGE SCALE GENOMIC DNA]</scope>
    <source>
        <strain evidence="6 7">K2S05-167</strain>
    </source>
</reference>
<keyword evidence="4" id="KW-0812">Transmembrane</keyword>
<dbReference type="Proteomes" id="UP000286287">
    <property type="component" value="Unassembled WGS sequence"/>
</dbReference>
<protein>
    <submittedName>
        <fullName evidence="6">Glycosyltransferase</fullName>
    </submittedName>
</protein>
<dbReference type="Gene3D" id="3.90.550.10">
    <property type="entry name" value="Spore Coat Polysaccharide Biosynthesis Protein SpsA, Chain A"/>
    <property type="match status" value="1"/>
</dbReference>
<keyword evidence="4" id="KW-0472">Membrane</keyword>
<feature type="domain" description="Glycosyltransferase 2-like" evidence="5">
    <location>
        <begin position="62"/>
        <end position="195"/>
    </location>
</feature>
<keyword evidence="2" id="KW-0328">Glycosyltransferase</keyword>
<dbReference type="SUPFAM" id="SSF53448">
    <property type="entry name" value="Nucleotide-diphospho-sugar transferases"/>
    <property type="match status" value="1"/>
</dbReference>
<evidence type="ECO:0000256" key="4">
    <source>
        <dbReference type="SAM" id="Phobius"/>
    </source>
</evidence>
<dbReference type="InterPro" id="IPR029044">
    <property type="entry name" value="Nucleotide-diphossugar_trans"/>
</dbReference>
<gene>
    <name evidence="6" type="ORF">D3875_06285</name>
</gene>
<dbReference type="PANTHER" id="PTHR43630:SF1">
    <property type="entry name" value="POLY-BETA-1,6-N-ACETYL-D-GLUCOSAMINE SYNTHASE"/>
    <property type="match status" value="1"/>
</dbReference>
<sequence>MPSRSRRQDRPPQRHSRLSPLFQVIDAIGIASFAYYAVQQAASALLPRPKIPVAQEGVGITFLIPALNEAQVIRPTIDNLRATVPDARIVVIDDASDDGTDRLVREMAARDAQVRLLRREFPNARQNKGKAMNWAVSQLLATPEFRALDLNNEVFIGIDADGRVGDDFAPQVRGAFRDPQVMAAQGWMRYRQDAVHLSGWLGALANLLLIHQDLENFIVGHDQRLRHRAGVASLTGNGQCMRASYVARQLGRGQLPWPDVLLEDFASALEVALEDPGNRIATLSAQVGQQGMLEPSPLVKQRVRWTQGTMETLPYLPKLWRSGTHPAIKVDFTFMIIAPWMMTLMTVGGLLSPLRSARNVKGVSMPGWWGRTVTTLPLVYQLVWSALYARERRLPWRTVPYLMLTFPIYRAITLMSLPLALKRHATGEKSWYKSVRHDE</sequence>
<keyword evidence="3 6" id="KW-0808">Transferase</keyword>
<feature type="transmembrane region" description="Helical" evidence="4">
    <location>
        <begin position="401"/>
        <end position="421"/>
    </location>
</feature>
<evidence type="ECO:0000313" key="6">
    <source>
        <dbReference type="EMBL" id="RJF71237.1"/>
    </source>
</evidence>
<evidence type="ECO:0000256" key="3">
    <source>
        <dbReference type="ARBA" id="ARBA00022679"/>
    </source>
</evidence>
<evidence type="ECO:0000313" key="7">
    <source>
        <dbReference type="Proteomes" id="UP000286287"/>
    </source>
</evidence>
<dbReference type="InterPro" id="IPR001173">
    <property type="entry name" value="Glyco_trans_2-like"/>
</dbReference>
<dbReference type="AlphaFoldDB" id="A0A418V599"/>
<evidence type="ECO:0000259" key="5">
    <source>
        <dbReference type="Pfam" id="PF00535"/>
    </source>
</evidence>
<proteinExistence type="inferred from homology"/>
<accession>A0A418V599</accession>
<dbReference type="PANTHER" id="PTHR43630">
    <property type="entry name" value="POLY-BETA-1,6-N-ACETYL-D-GLUCOSAMINE SYNTHASE"/>
    <property type="match status" value="1"/>
</dbReference>
<feature type="transmembrane region" description="Helical" evidence="4">
    <location>
        <begin position="332"/>
        <end position="351"/>
    </location>
</feature>
<organism evidence="6 7">
    <name type="scientific">Deinococcus cavernae</name>
    <dbReference type="NCBI Taxonomy" id="2320857"/>
    <lineage>
        <taxon>Bacteria</taxon>
        <taxon>Thermotogati</taxon>
        <taxon>Deinococcota</taxon>
        <taxon>Deinococci</taxon>
        <taxon>Deinococcales</taxon>
        <taxon>Deinococcaceae</taxon>
        <taxon>Deinococcus</taxon>
    </lineage>
</organism>